<comment type="caution">
    <text evidence="2">The sequence shown here is derived from an EMBL/GenBank/DDBJ whole genome shotgun (WGS) entry which is preliminary data.</text>
</comment>
<evidence type="ECO:0008006" key="4">
    <source>
        <dbReference type="Google" id="ProtNLM"/>
    </source>
</evidence>
<evidence type="ECO:0000313" key="3">
    <source>
        <dbReference type="Proteomes" id="UP000237968"/>
    </source>
</evidence>
<feature type="transmembrane region" description="Helical" evidence="1">
    <location>
        <begin position="21"/>
        <end position="45"/>
    </location>
</feature>
<dbReference type="Proteomes" id="UP000237968">
    <property type="component" value="Unassembled WGS sequence"/>
</dbReference>
<dbReference type="EMBL" id="PVNK01000156">
    <property type="protein sequence ID" value="PRP97493.1"/>
    <property type="molecule type" value="Genomic_DNA"/>
</dbReference>
<dbReference type="RefSeq" id="WP_106392739.1">
    <property type="nucleotide sequence ID" value="NZ_PVNK01000156.1"/>
</dbReference>
<dbReference type="AlphaFoldDB" id="A0A2S9XXC2"/>
<reference evidence="2 3" key="1">
    <citation type="submission" date="2018-03" db="EMBL/GenBank/DDBJ databases">
        <title>Draft Genome Sequences of the Obligatory Marine Myxobacteria Enhygromyxa salina SWB005.</title>
        <authorList>
            <person name="Poehlein A."/>
            <person name="Moghaddam J.A."/>
            <person name="Harms H."/>
            <person name="Alanjari M."/>
            <person name="Koenig G.M."/>
            <person name="Daniel R."/>
            <person name="Schaeberle T.F."/>
        </authorList>
    </citation>
    <scope>NUCLEOTIDE SEQUENCE [LARGE SCALE GENOMIC DNA]</scope>
    <source>
        <strain evidence="2 3">SWB005</strain>
    </source>
</reference>
<dbReference type="OrthoDB" id="5510611at2"/>
<gene>
    <name evidence="2" type="ORF">ENSA5_33860</name>
</gene>
<feature type="transmembrane region" description="Helical" evidence="1">
    <location>
        <begin position="75"/>
        <end position="96"/>
    </location>
</feature>
<feature type="transmembrane region" description="Helical" evidence="1">
    <location>
        <begin position="103"/>
        <end position="126"/>
    </location>
</feature>
<keyword evidence="1" id="KW-0472">Membrane</keyword>
<protein>
    <recommendedName>
        <fullName evidence="4">Vitamin K-dependent gamma-carboxylase</fullName>
    </recommendedName>
</protein>
<evidence type="ECO:0000256" key="1">
    <source>
        <dbReference type="SAM" id="Phobius"/>
    </source>
</evidence>
<feature type="transmembrane region" description="Helical" evidence="1">
    <location>
        <begin position="247"/>
        <end position="274"/>
    </location>
</feature>
<keyword evidence="1" id="KW-0812">Transmembrane</keyword>
<accession>A0A2S9XXC2</accession>
<evidence type="ECO:0000313" key="2">
    <source>
        <dbReference type="EMBL" id="PRP97493.1"/>
    </source>
</evidence>
<organism evidence="2 3">
    <name type="scientific">Enhygromyxa salina</name>
    <dbReference type="NCBI Taxonomy" id="215803"/>
    <lineage>
        <taxon>Bacteria</taxon>
        <taxon>Pseudomonadati</taxon>
        <taxon>Myxococcota</taxon>
        <taxon>Polyangia</taxon>
        <taxon>Nannocystales</taxon>
        <taxon>Nannocystaceae</taxon>
        <taxon>Enhygromyxa</taxon>
    </lineage>
</organism>
<name>A0A2S9XXC2_9BACT</name>
<keyword evidence="1" id="KW-1133">Transmembrane helix</keyword>
<proteinExistence type="predicted"/>
<keyword evidence="3" id="KW-1185">Reference proteome</keyword>
<sequence length="288" mass="32336">MTRARELLTRARASWTGFWHAPIDAAPLAAFRQAFAWTMLIYFLAWARNADEWLTDAGYHPSLAVDPVNGPQLPLIPSAALPFVGALFFGCLLAYIFGYGRRVVVWVLVAAASYTVMVDPISAFTINRLFVIGLFVLAIAPEPTPGKDGEPPTQRAWPTRMLQLLVVTQYFASGLCKAIHGDWWGGEDVLWMQIQGIYMTDAAAWMVRTLPDWAWTVQQELALWFELLAPVLFLVKRLRPLAFVLGLGLHFVVAVTMDQLIYFSLQMACFYLLFVPPEWARKLTPGVA</sequence>